<sequence>MSYSSPSPASPGSRSLRPEMLTTTTSSPSIDRLSSITDRLAQFQQSVETEMMQKQSQESKKLDIVREAITHLNKVITLESKRRQDMVKKLQLSLQKDIDESIDGIETEITDLMKKFLPRLDELEKHMDDLGRKLKTEDETRQHHSGEQRAGIEKEISTLHDELEMEKESRKSVYDQMDTRLVKEIGLLREKVDTETASRDSGITKLTDDIDAASTSRNEEIQKRHEHLTRMVTELKGNLDQESAIREKAEEQICTSIEQIMESLSGGIMAVNVDVNQVIVSMFGLAFLLLGSKILRMNVKFFQVIHLPTSVVAGLIGLLIVQLISISSTAGDWLYNTLHLDVWEGLPTILICFIFAGLFSGERIPPFKKIIEISASQLVYGLLVGFGQYVVGVGLGGLVRLIPKYSDLPPYFGCIVPIGFEGGHGTAAGMADTFDSLGWPQGKDFALAAATIGIIGAIVMGYIFIGIANKKHLIGDSIACIKSDDGLYVKSWREKKSETKYQKHADGDSELMGLTDALGDDEVHDSAIIEGDKQSSESDQPPHVHKRDPSVHSNYGTSEPEAGLAKASQLAQSHASDDSSLDSDAHSSSLPIGARLTIKPDSMDTMTFVIGILTCGCFIGYLIKCVLCVIESTSATMTKYHFFSSFPLFPLAMIGGLLIQIIMGKCESDDIVDRGSVERIMALSNDFLISAVVSTINISSIADDVLPFVVVICGGLAWHVCCLWLIAPSICPDYWFVRALTEMGHSCGVAATGLMLLKSVDPMNTTPVLKAFSLAQIIHEVIMGGGIWTSIAVPLCDMIGPWWFTLLAFAIMMGLLTVWATLLRPSYIRNGVGRYKDHPQHLAMKMNNGDSLLVAASEEDRKSIDDSEFVGTTASAYPLEATDA</sequence>
<keyword evidence="4" id="KW-0493">Microtubule</keyword>
<dbReference type="InterPro" id="IPR004445">
    <property type="entry name" value="GltS"/>
</dbReference>
<keyword evidence="3" id="KW-0963">Cytoplasm</keyword>
<evidence type="ECO:0000256" key="8">
    <source>
        <dbReference type="SAM" id="MobiDB-lite"/>
    </source>
</evidence>
<reference evidence="10" key="1">
    <citation type="submission" date="2022-03" db="EMBL/GenBank/DDBJ databases">
        <title>Draft genome sequence of Aduncisulcus paluster, a free-living microaerophilic Fornicata.</title>
        <authorList>
            <person name="Yuyama I."/>
            <person name="Kume K."/>
            <person name="Tamura T."/>
            <person name="Inagaki Y."/>
            <person name="Hashimoto T."/>
        </authorList>
    </citation>
    <scope>NUCLEOTIDE SEQUENCE</scope>
    <source>
        <strain evidence="10">NY0171</strain>
    </source>
</reference>
<feature type="region of interest" description="Disordered" evidence="8">
    <location>
        <begin position="532"/>
        <end position="559"/>
    </location>
</feature>
<evidence type="ECO:0000313" key="10">
    <source>
        <dbReference type="EMBL" id="GKT26962.1"/>
    </source>
</evidence>
<evidence type="ECO:0000256" key="1">
    <source>
        <dbReference type="ARBA" id="ARBA00004245"/>
    </source>
</evidence>
<dbReference type="PRINTS" id="PR01799">
    <property type="entry name" value="SFASSEMBLIN"/>
</dbReference>
<dbReference type="PANTHER" id="PTHR36178">
    <property type="entry name" value="SLR0625 PROTEIN"/>
    <property type="match status" value="1"/>
</dbReference>
<feature type="transmembrane region" description="Helical" evidence="9">
    <location>
        <begin position="683"/>
        <end position="702"/>
    </location>
</feature>
<evidence type="ECO:0000256" key="2">
    <source>
        <dbReference type="ARBA" id="ARBA00005678"/>
    </source>
</evidence>
<feature type="region of interest" description="Disordered" evidence="8">
    <location>
        <begin position="133"/>
        <end position="152"/>
    </location>
</feature>
<feature type="transmembrane region" description="Helical" evidence="9">
    <location>
        <begin position="342"/>
        <end position="359"/>
    </location>
</feature>
<comment type="subcellular location">
    <subcellularLocation>
        <location evidence="1">Cytoplasm</location>
        <location evidence="1">Cytoskeleton</location>
    </subcellularLocation>
</comment>
<keyword evidence="9" id="KW-0472">Membrane</keyword>
<keyword evidence="6" id="KW-0206">Cytoskeleton</keyword>
<evidence type="ECO:0000256" key="4">
    <source>
        <dbReference type="ARBA" id="ARBA00022701"/>
    </source>
</evidence>
<organism evidence="10 11">
    <name type="scientific">Aduncisulcus paluster</name>
    <dbReference type="NCBI Taxonomy" id="2918883"/>
    <lineage>
        <taxon>Eukaryota</taxon>
        <taxon>Metamonada</taxon>
        <taxon>Carpediemonas-like organisms</taxon>
        <taxon>Aduncisulcus</taxon>
    </lineage>
</organism>
<protein>
    <submittedName>
        <fullName evidence="10">Multi-domain containing protein</fullName>
    </submittedName>
</protein>
<comment type="caution">
    <text evidence="10">The sequence shown here is derived from an EMBL/GenBank/DDBJ whole genome shotgun (WGS) entry which is preliminary data.</text>
</comment>
<feature type="compositionally biased region" description="Basic and acidic residues" evidence="8">
    <location>
        <begin position="532"/>
        <end position="550"/>
    </location>
</feature>
<keyword evidence="5 7" id="KW-0175">Coiled coil</keyword>
<feature type="compositionally biased region" description="Polar residues" evidence="8">
    <location>
        <begin position="21"/>
        <end position="30"/>
    </location>
</feature>
<keyword evidence="11" id="KW-1185">Reference proteome</keyword>
<feature type="compositionally biased region" description="Low complexity" evidence="8">
    <location>
        <begin position="1"/>
        <end position="15"/>
    </location>
</feature>
<feature type="transmembrane region" description="Helical" evidence="9">
    <location>
        <begin position="643"/>
        <end position="662"/>
    </location>
</feature>
<evidence type="ECO:0000256" key="5">
    <source>
        <dbReference type="ARBA" id="ARBA00023054"/>
    </source>
</evidence>
<feature type="transmembrane region" description="Helical" evidence="9">
    <location>
        <begin position="278"/>
        <end position="295"/>
    </location>
</feature>
<evidence type="ECO:0000313" key="11">
    <source>
        <dbReference type="Proteomes" id="UP001057375"/>
    </source>
</evidence>
<keyword evidence="9" id="KW-0812">Transmembrane</keyword>
<dbReference type="Pfam" id="PF06705">
    <property type="entry name" value="SF-assemblin"/>
    <property type="match status" value="1"/>
</dbReference>
<feature type="transmembrane region" description="Helical" evidence="9">
    <location>
        <begin position="307"/>
        <end position="330"/>
    </location>
</feature>
<evidence type="ECO:0000256" key="7">
    <source>
        <dbReference type="SAM" id="Coils"/>
    </source>
</evidence>
<name>A0ABQ5K565_9EUKA</name>
<dbReference type="PANTHER" id="PTHR36178:SF1">
    <property type="entry name" value="SODIUM_GLUTAMATE SYMPORTER"/>
    <property type="match status" value="1"/>
</dbReference>
<feature type="transmembrane region" description="Helical" evidence="9">
    <location>
        <begin position="708"/>
        <end position="727"/>
    </location>
</feature>
<feature type="region of interest" description="Disordered" evidence="8">
    <location>
        <begin position="1"/>
        <end position="30"/>
    </location>
</feature>
<feature type="coiled-coil region" evidence="7">
    <location>
        <begin position="218"/>
        <end position="252"/>
    </location>
</feature>
<dbReference type="EMBL" id="BQXS01012693">
    <property type="protein sequence ID" value="GKT26962.1"/>
    <property type="molecule type" value="Genomic_DNA"/>
</dbReference>
<feature type="transmembrane region" description="Helical" evidence="9">
    <location>
        <begin position="379"/>
        <end position="402"/>
    </location>
</feature>
<dbReference type="Proteomes" id="UP001057375">
    <property type="component" value="Unassembled WGS sequence"/>
</dbReference>
<evidence type="ECO:0000256" key="3">
    <source>
        <dbReference type="ARBA" id="ARBA00022490"/>
    </source>
</evidence>
<keyword evidence="9" id="KW-1133">Transmembrane helix</keyword>
<feature type="transmembrane region" description="Helical" evidence="9">
    <location>
        <begin position="605"/>
        <end position="623"/>
    </location>
</feature>
<evidence type="ECO:0000256" key="9">
    <source>
        <dbReference type="SAM" id="Phobius"/>
    </source>
</evidence>
<evidence type="ECO:0000256" key="6">
    <source>
        <dbReference type="ARBA" id="ARBA00023212"/>
    </source>
</evidence>
<gene>
    <name evidence="10" type="ORF">ADUPG1_013549</name>
</gene>
<feature type="transmembrane region" description="Helical" evidence="9">
    <location>
        <begin position="445"/>
        <end position="465"/>
    </location>
</feature>
<accession>A0ABQ5K565</accession>
<proteinExistence type="inferred from homology"/>
<feature type="transmembrane region" description="Helical" evidence="9">
    <location>
        <begin position="739"/>
        <end position="757"/>
    </location>
</feature>
<feature type="transmembrane region" description="Helical" evidence="9">
    <location>
        <begin position="802"/>
        <end position="822"/>
    </location>
</feature>
<comment type="similarity">
    <text evidence="2">Belongs to the SF-assemblin family.</text>
</comment>
<dbReference type="InterPro" id="IPR008374">
    <property type="entry name" value="SF_assemblin/giardin_b"/>
</dbReference>